<evidence type="ECO:0000256" key="1">
    <source>
        <dbReference type="ARBA" id="ARBA00007747"/>
    </source>
</evidence>
<dbReference type="AlphaFoldDB" id="A0A316VH98"/>
<protein>
    <recommendedName>
        <fullName evidence="8">RRM domain-containing protein</fullName>
    </recommendedName>
</protein>
<dbReference type="SMART" id="SM00360">
    <property type="entry name" value="RRM"/>
    <property type="match status" value="2"/>
</dbReference>
<dbReference type="CDD" id="cd12285">
    <property type="entry name" value="RRM3_RBM39_like"/>
    <property type="match status" value="1"/>
</dbReference>
<dbReference type="InterPro" id="IPR035979">
    <property type="entry name" value="RBD_domain_sf"/>
</dbReference>
<evidence type="ECO:0000256" key="6">
    <source>
        <dbReference type="PROSITE-ProRule" id="PRU00176"/>
    </source>
</evidence>
<evidence type="ECO:0000256" key="3">
    <source>
        <dbReference type="ARBA" id="ARBA00022737"/>
    </source>
</evidence>
<evidence type="ECO:0000313" key="9">
    <source>
        <dbReference type="EMBL" id="PWN36408.1"/>
    </source>
</evidence>
<dbReference type="InParanoid" id="A0A316VH98"/>
<dbReference type="SUPFAM" id="SSF54928">
    <property type="entry name" value="RNA-binding domain, RBD"/>
    <property type="match status" value="2"/>
</dbReference>
<dbReference type="GO" id="GO:0005686">
    <property type="term" value="C:U2 snRNP"/>
    <property type="evidence" value="ECO:0007669"/>
    <property type="project" value="TreeGrafter"/>
</dbReference>
<keyword evidence="10" id="KW-1185">Reference proteome</keyword>
<keyword evidence="4 6" id="KW-0694">RNA-binding</keyword>
<feature type="region of interest" description="Disordered" evidence="7">
    <location>
        <begin position="326"/>
        <end position="368"/>
    </location>
</feature>
<dbReference type="InterPro" id="IPR034393">
    <property type="entry name" value="TatSF1-like"/>
</dbReference>
<dbReference type="GeneID" id="37017564"/>
<dbReference type="FunFam" id="3.30.70.330:FF:000105">
    <property type="entry name" value="HIV Tat-specific factor 1 homolog"/>
    <property type="match status" value="1"/>
</dbReference>
<dbReference type="FunCoup" id="A0A316VH98">
    <property type="interactions" value="92"/>
</dbReference>
<sequence>WVPVLDDELLREQQAAYRVQGVDEDQPAGPILKQKQKKRQRSPNGEGTNKQQKRRVNTSVYVSGLPLDCTKDEVAKVFSRYGVLNEDDDGEPRVKMYADTKTGMFKGEALVTYFKQESVELAINVLDESCLRAAEGRTTPIMRVMQAEFGNEKQKGGDEVDNAKHEAAIGQANEGLASNSTNTQRTMSHADKKRAQKRYAKMNNKLLDWDSDSEHEREEQANAQSHTAITAQPENVRQVCLRRMFTIAELEEDPTLLLDLKEDVREECESLGKVTNVILWDKEPEGIMTIKFAQNASAVECVQKMDGRFFGGRKVIAHLLPGKPKFRRSDRDVEDIEDEDEPAEGEQVGDGQVNEQQRRKDAFGEWLE</sequence>
<name>A0A316VH98_9BASI</name>
<dbReference type="Gene3D" id="3.30.70.330">
    <property type="match status" value="2"/>
</dbReference>
<feature type="non-terminal residue" evidence="9">
    <location>
        <position position="368"/>
    </location>
</feature>
<evidence type="ECO:0000259" key="8">
    <source>
        <dbReference type="PROSITE" id="PS50102"/>
    </source>
</evidence>
<accession>A0A316VH98</accession>
<evidence type="ECO:0000256" key="7">
    <source>
        <dbReference type="SAM" id="MobiDB-lite"/>
    </source>
</evidence>
<keyword evidence="3" id="KW-0677">Repeat</keyword>
<feature type="compositionally biased region" description="Basic and acidic residues" evidence="7">
    <location>
        <begin position="356"/>
        <end position="368"/>
    </location>
</feature>
<dbReference type="InterPro" id="IPR034392">
    <property type="entry name" value="TatSF1-like_RRM1"/>
</dbReference>
<dbReference type="PANTHER" id="PTHR15608:SF0">
    <property type="entry name" value="HIV TAT-SPECIFIC FACTOR 1"/>
    <property type="match status" value="1"/>
</dbReference>
<proteinExistence type="inferred from homology"/>
<dbReference type="STRING" id="1280837.A0A316VH98"/>
<evidence type="ECO:0000256" key="4">
    <source>
        <dbReference type="ARBA" id="ARBA00022884"/>
    </source>
</evidence>
<dbReference type="OrthoDB" id="10258585at2759"/>
<feature type="non-terminal residue" evidence="9">
    <location>
        <position position="1"/>
    </location>
</feature>
<feature type="region of interest" description="Disordered" evidence="7">
    <location>
        <begin position="19"/>
        <end position="56"/>
    </location>
</feature>
<feature type="compositionally biased region" description="Polar residues" evidence="7">
    <location>
        <begin position="176"/>
        <end position="187"/>
    </location>
</feature>
<gene>
    <name evidence="9" type="ORF">FA14DRAFT_106680</name>
</gene>
<evidence type="ECO:0000313" key="10">
    <source>
        <dbReference type="Proteomes" id="UP000245771"/>
    </source>
</evidence>
<feature type="compositionally biased region" description="Acidic residues" evidence="7">
    <location>
        <begin position="332"/>
        <end position="344"/>
    </location>
</feature>
<feature type="region of interest" description="Disordered" evidence="7">
    <location>
        <begin position="171"/>
        <end position="195"/>
    </location>
</feature>
<dbReference type="EMBL" id="KZ819603">
    <property type="protein sequence ID" value="PWN36408.1"/>
    <property type="molecule type" value="Genomic_DNA"/>
</dbReference>
<keyword evidence="5" id="KW-0508">mRNA splicing</keyword>
<dbReference type="GO" id="GO:0000398">
    <property type="term" value="P:mRNA splicing, via spliceosome"/>
    <property type="evidence" value="ECO:0007669"/>
    <property type="project" value="InterPro"/>
</dbReference>
<dbReference type="PANTHER" id="PTHR15608">
    <property type="entry name" value="SPLICING FACTOR U2AF-ASSOCIATED PROTEIN 2"/>
    <property type="match status" value="1"/>
</dbReference>
<dbReference type="InterPro" id="IPR000504">
    <property type="entry name" value="RRM_dom"/>
</dbReference>
<keyword evidence="2" id="KW-0507">mRNA processing</keyword>
<reference evidence="9 10" key="1">
    <citation type="journal article" date="2018" name="Mol. Biol. Evol.">
        <title>Broad Genomic Sampling Reveals a Smut Pathogenic Ancestry of the Fungal Clade Ustilaginomycotina.</title>
        <authorList>
            <person name="Kijpornyongpan T."/>
            <person name="Mondo S.J."/>
            <person name="Barry K."/>
            <person name="Sandor L."/>
            <person name="Lee J."/>
            <person name="Lipzen A."/>
            <person name="Pangilinan J."/>
            <person name="LaButti K."/>
            <person name="Hainaut M."/>
            <person name="Henrissat B."/>
            <person name="Grigoriev I.V."/>
            <person name="Spatafora J.W."/>
            <person name="Aime M.C."/>
        </authorList>
    </citation>
    <scope>NUCLEOTIDE SEQUENCE [LARGE SCALE GENOMIC DNA]</scope>
    <source>
        <strain evidence="9 10">MCA 3882</strain>
    </source>
</reference>
<dbReference type="GO" id="GO:0003723">
    <property type="term" value="F:RNA binding"/>
    <property type="evidence" value="ECO:0007669"/>
    <property type="project" value="UniProtKB-UniRule"/>
</dbReference>
<evidence type="ECO:0000256" key="2">
    <source>
        <dbReference type="ARBA" id="ARBA00022664"/>
    </source>
</evidence>
<dbReference type="GO" id="GO:0005684">
    <property type="term" value="C:U2-type spliceosomal complex"/>
    <property type="evidence" value="ECO:0007669"/>
    <property type="project" value="TreeGrafter"/>
</dbReference>
<dbReference type="InterPro" id="IPR012677">
    <property type="entry name" value="Nucleotide-bd_a/b_plait_sf"/>
</dbReference>
<feature type="domain" description="RRM" evidence="8">
    <location>
        <begin position="58"/>
        <end position="146"/>
    </location>
</feature>
<dbReference type="PROSITE" id="PS50102">
    <property type="entry name" value="RRM"/>
    <property type="match status" value="1"/>
</dbReference>
<dbReference type="CDD" id="cd12281">
    <property type="entry name" value="RRM1_TatSF1_like"/>
    <property type="match status" value="1"/>
</dbReference>
<evidence type="ECO:0000256" key="5">
    <source>
        <dbReference type="ARBA" id="ARBA00023187"/>
    </source>
</evidence>
<dbReference type="Proteomes" id="UP000245771">
    <property type="component" value="Unassembled WGS sequence"/>
</dbReference>
<dbReference type="Pfam" id="PF00076">
    <property type="entry name" value="RRM_1"/>
    <property type="match status" value="1"/>
</dbReference>
<dbReference type="RefSeq" id="XP_025356710.1">
    <property type="nucleotide sequence ID" value="XM_025495783.1"/>
</dbReference>
<organism evidence="9 10">
    <name type="scientific">Meira miltonrushii</name>
    <dbReference type="NCBI Taxonomy" id="1280837"/>
    <lineage>
        <taxon>Eukaryota</taxon>
        <taxon>Fungi</taxon>
        <taxon>Dikarya</taxon>
        <taxon>Basidiomycota</taxon>
        <taxon>Ustilaginomycotina</taxon>
        <taxon>Exobasidiomycetes</taxon>
        <taxon>Exobasidiales</taxon>
        <taxon>Brachybasidiaceae</taxon>
        <taxon>Meira</taxon>
    </lineage>
</organism>
<comment type="similarity">
    <text evidence="1">Belongs to the HTATSF1 family.</text>
</comment>
<feature type="region of interest" description="Disordered" evidence="7">
    <location>
        <begin position="207"/>
        <end position="227"/>
    </location>
</feature>